<dbReference type="GO" id="GO:0003824">
    <property type="term" value="F:catalytic activity"/>
    <property type="evidence" value="ECO:0007669"/>
    <property type="project" value="InterPro"/>
</dbReference>
<sequence length="455" mass="48121">MEDLWFASASEIARRITGRSVTAVEVAEAFLKHIAVHDRLLNSFLNVMTDQALDAAQRVDDALRAGRPPGPLAGVPVAVKDLIDIAGMPTTAGAHRRFHTMAHEDAPVVTRLRDAGAIIVGKTGLHEFAYGVTNANPHAGSVRNPWDRSRTPGGSSGGSAAAVAAGFCAAALGSDTGGSIRIPASLCGITGLKPTYGTVPTSGVVPLSWALDHLGPLTRTASDAGLLFSVLAAIPRPAEEIGRGIAGLRIGIPRHFFWEELDPEVEAACRQAVGTLAAQGAAVLDVVIPHAQDAGAAATLILSVEAAAYHERRLREHGEAFGEDVRAKLDRGLFVSAVDYILAQRARAFLTREFIQTLRGIDVLVTPTTITPAAPLEGSDQTASSLAMSQEYTRFTYPFNLTGLPALSVPCGFTAQGLPIGLQIAGRPRDEATVLRVGHTYQQVTEWHLRRPTLD</sequence>
<evidence type="ECO:0000313" key="5">
    <source>
        <dbReference type="Proteomes" id="UP000318661"/>
    </source>
</evidence>
<proteinExistence type="predicted"/>
<evidence type="ECO:0000259" key="1">
    <source>
        <dbReference type="Pfam" id="PF01425"/>
    </source>
</evidence>
<dbReference type="InterPro" id="IPR020556">
    <property type="entry name" value="Amidase_CS"/>
</dbReference>
<dbReference type="PANTHER" id="PTHR11895:SF176">
    <property type="entry name" value="AMIDASE AMID-RELATED"/>
    <property type="match status" value="1"/>
</dbReference>
<accession>A0A537LMP2</accession>
<dbReference type="InterPro" id="IPR000120">
    <property type="entry name" value="Amidase"/>
</dbReference>
<protein>
    <submittedName>
        <fullName evidence="2">Amidase</fullName>
    </submittedName>
</protein>
<dbReference type="Proteomes" id="UP000318661">
    <property type="component" value="Unassembled WGS sequence"/>
</dbReference>
<dbReference type="PROSITE" id="PS00571">
    <property type="entry name" value="AMIDASES"/>
    <property type="match status" value="1"/>
</dbReference>
<dbReference type="InterPro" id="IPR023631">
    <property type="entry name" value="Amidase_dom"/>
</dbReference>
<evidence type="ECO:0000313" key="2">
    <source>
        <dbReference type="EMBL" id="TMJ09289.1"/>
    </source>
</evidence>
<organism evidence="2 4">
    <name type="scientific">Candidatus Segetimicrobium genomatis</name>
    <dbReference type="NCBI Taxonomy" id="2569760"/>
    <lineage>
        <taxon>Bacteria</taxon>
        <taxon>Bacillati</taxon>
        <taxon>Candidatus Sysuimicrobiota</taxon>
        <taxon>Candidatus Sysuimicrobiia</taxon>
        <taxon>Candidatus Sysuimicrobiales</taxon>
        <taxon>Candidatus Segetimicrobiaceae</taxon>
        <taxon>Candidatus Segetimicrobium</taxon>
    </lineage>
</organism>
<gene>
    <name evidence="2" type="ORF">E6G98_10015</name>
    <name evidence="3" type="ORF">E6G99_01640</name>
</gene>
<dbReference type="PANTHER" id="PTHR11895">
    <property type="entry name" value="TRANSAMIDASE"/>
    <property type="match status" value="1"/>
</dbReference>
<dbReference type="AlphaFoldDB" id="A0A537LMP2"/>
<dbReference type="EMBL" id="VBAI01000162">
    <property type="protein sequence ID" value="TMJ09289.1"/>
    <property type="molecule type" value="Genomic_DNA"/>
</dbReference>
<reference evidence="4 5" key="1">
    <citation type="journal article" date="2019" name="Nat. Microbiol.">
        <title>Mediterranean grassland soil C-N compound turnover is dependent on rainfall and depth, and is mediated by genomically divergent microorganisms.</title>
        <authorList>
            <person name="Diamond S."/>
            <person name="Andeer P.F."/>
            <person name="Li Z."/>
            <person name="Crits-Christoph A."/>
            <person name="Burstein D."/>
            <person name="Anantharaman K."/>
            <person name="Lane K.R."/>
            <person name="Thomas B.C."/>
            <person name="Pan C."/>
            <person name="Northen T.R."/>
            <person name="Banfield J.F."/>
        </authorList>
    </citation>
    <scope>NUCLEOTIDE SEQUENCE [LARGE SCALE GENOMIC DNA]</scope>
    <source>
        <strain evidence="2">NP_1</strain>
        <strain evidence="3">NP_2</strain>
    </source>
</reference>
<dbReference type="Pfam" id="PF01425">
    <property type="entry name" value="Amidase"/>
    <property type="match status" value="1"/>
</dbReference>
<dbReference type="InterPro" id="IPR036928">
    <property type="entry name" value="AS_sf"/>
</dbReference>
<comment type="caution">
    <text evidence="2">The sequence shown here is derived from an EMBL/GenBank/DDBJ whole genome shotgun (WGS) entry which is preliminary data.</text>
</comment>
<name>A0A537LMP2_9BACT</name>
<dbReference type="EMBL" id="VBAJ01000023">
    <property type="protein sequence ID" value="TMJ10095.1"/>
    <property type="molecule type" value="Genomic_DNA"/>
</dbReference>
<dbReference type="Gene3D" id="3.90.1300.10">
    <property type="entry name" value="Amidase signature (AS) domain"/>
    <property type="match status" value="1"/>
</dbReference>
<dbReference type="SUPFAM" id="SSF75304">
    <property type="entry name" value="Amidase signature (AS) enzymes"/>
    <property type="match status" value="1"/>
</dbReference>
<evidence type="ECO:0000313" key="3">
    <source>
        <dbReference type="EMBL" id="TMJ10095.1"/>
    </source>
</evidence>
<dbReference type="Proteomes" id="UP000315217">
    <property type="component" value="Unassembled WGS sequence"/>
</dbReference>
<evidence type="ECO:0000313" key="4">
    <source>
        <dbReference type="Proteomes" id="UP000315217"/>
    </source>
</evidence>
<feature type="domain" description="Amidase" evidence="1">
    <location>
        <begin position="25"/>
        <end position="435"/>
    </location>
</feature>